<comment type="caution">
    <text evidence="2">The sequence shown here is derived from an EMBL/GenBank/DDBJ whole genome shotgun (WGS) entry which is preliminary data.</text>
</comment>
<dbReference type="InterPro" id="IPR016181">
    <property type="entry name" value="Acyl_CoA_acyltransferase"/>
</dbReference>
<proteinExistence type="predicted"/>
<keyword evidence="2" id="KW-0808">Transferase</keyword>
<dbReference type="CDD" id="cd04301">
    <property type="entry name" value="NAT_SF"/>
    <property type="match status" value="1"/>
</dbReference>
<keyword evidence="2" id="KW-0012">Acyltransferase</keyword>
<reference evidence="2 3" key="1">
    <citation type="journal article" date="2019" name="Int. J. Syst. Evol. Microbiol.">
        <title>The Global Catalogue of Microorganisms (GCM) 10K type strain sequencing project: providing services to taxonomists for standard genome sequencing and annotation.</title>
        <authorList>
            <consortium name="The Broad Institute Genomics Platform"/>
            <consortium name="The Broad Institute Genome Sequencing Center for Infectious Disease"/>
            <person name="Wu L."/>
            <person name="Ma J."/>
        </authorList>
    </citation>
    <scope>NUCLEOTIDE SEQUENCE [LARGE SCALE GENOMIC DNA]</scope>
    <source>
        <strain evidence="2 3">CGMCC 1.12563</strain>
    </source>
</reference>
<dbReference type="PANTHER" id="PTHR43617:SF34">
    <property type="entry name" value="PUTATIVE-RELATED"/>
    <property type="match status" value="1"/>
</dbReference>
<evidence type="ECO:0000259" key="1">
    <source>
        <dbReference type="PROSITE" id="PS51186"/>
    </source>
</evidence>
<dbReference type="PANTHER" id="PTHR43617">
    <property type="entry name" value="L-AMINO ACID N-ACETYLTRANSFERASE"/>
    <property type="match status" value="1"/>
</dbReference>
<keyword evidence="3" id="KW-1185">Reference proteome</keyword>
<evidence type="ECO:0000313" key="2">
    <source>
        <dbReference type="EMBL" id="MFD1514063.1"/>
    </source>
</evidence>
<dbReference type="EMBL" id="JBHUDC010000005">
    <property type="protein sequence ID" value="MFD1514063.1"/>
    <property type="molecule type" value="Genomic_DNA"/>
</dbReference>
<protein>
    <submittedName>
        <fullName evidence="2">GNAT family N-acetyltransferase</fullName>
        <ecNumber evidence="2">2.3.-.-</ecNumber>
    </submittedName>
</protein>
<accession>A0ABD6AWX4</accession>
<dbReference type="AlphaFoldDB" id="A0ABD6AWX4"/>
<dbReference type="GO" id="GO:0016746">
    <property type="term" value="F:acyltransferase activity"/>
    <property type="evidence" value="ECO:0007669"/>
    <property type="project" value="UniProtKB-KW"/>
</dbReference>
<gene>
    <name evidence="2" type="ORF">ACFSBT_12305</name>
</gene>
<dbReference type="Pfam" id="PF00583">
    <property type="entry name" value="Acetyltransf_1"/>
    <property type="match status" value="1"/>
</dbReference>
<dbReference type="InterPro" id="IPR050276">
    <property type="entry name" value="MshD_Acetyltransferase"/>
</dbReference>
<dbReference type="RefSeq" id="WP_250874017.1">
    <property type="nucleotide sequence ID" value="NZ_JALXFV010000005.1"/>
</dbReference>
<dbReference type="Gene3D" id="3.40.630.30">
    <property type="match status" value="1"/>
</dbReference>
<evidence type="ECO:0000313" key="3">
    <source>
        <dbReference type="Proteomes" id="UP001597187"/>
    </source>
</evidence>
<sequence length="172" mass="19491">MNVVRLVSEEAAVRRYLEELWLPYNREFEMLLDDFALAEDVDIVAEELAFRVDRLESAGRRTWVAVDGAPGDVDLATTDGELVGFVAATLDEAPSVFDRPDRLLVTDIYVRESYRGTDIARELVERARTWAREVGCDELTLDVDVGNDRAIAFYEKLGFETRQYSMTSNVDG</sequence>
<dbReference type="PROSITE" id="PS51186">
    <property type="entry name" value="GNAT"/>
    <property type="match status" value="1"/>
</dbReference>
<dbReference type="InterPro" id="IPR000182">
    <property type="entry name" value="GNAT_dom"/>
</dbReference>
<organism evidence="2 3">
    <name type="scientific">Halomarina rubra</name>
    <dbReference type="NCBI Taxonomy" id="2071873"/>
    <lineage>
        <taxon>Archaea</taxon>
        <taxon>Methanobacteriati</taxon>
        <taxon>Methanobacteriota</taxon>
        <taxon>Stenosarchaea group</taxon>
        <taxon>Halobacteria</taxon>
        <taxon>Halobacteriales</taxon>
        <taxon>Natronomonadaceae</taxon>
        <taxon>Halomarina</taxon>
    </lineage>
</organism>
<name>A0ABD6AWX4_9EURY</name>
<feature type="domain" description="N-acetyltransferase" evidence="1">
    <location>
        <begin position="30"/>
        <end position="172"/>
    </location>
</feature>
<dbReference type="SUPFAM" id="SSF55729">
    <property type="entry name" value="Acyl-CoA N-acyltransferases (Nat)"/>
    <property type="match status" value="1"/>
</dbReference>
<dbReference type="EC" id="2.3.-.-" evidence="2"/>
<dbReference type="Proteomes" id="UP001597187">
    <property type="component" value="Unassembled WGS sequence"/>
</dbReference>